<evidence type="ECO:0000313" key="11">
    <source>
        <dbReference type="Proteomes" id="UP000537130"/>
    </source>
</evidence>
<dbReference type="PIRSF" id="PIRSF006305">
    <property type="entry name" value="Maf"/>
    <property type="match status" value="1"/>
</dbReference>
<evidence type="ECO:0000256" key="8">
    <source>
        <dbReference type="ARBA" id="ARBA00068163"/>
    </source>
</evidence>
<dbReference type="InterPro" id="IPR029001">
    <property type="entry name" value="ITPase-like_fam"/>
</dbReference>
<name>A0A7W4Z4X6_9GAMM</name>
<dbReference type="GO" id="GO:0047429">
    <property type="term" value="F:nucleoside triphosphate diphosphatase activity"/>
    <property type="evidence" value="ECO:0007669"/>
    <property type="project" value="InterPro"/>
</dbReference>
<evidence type="ECO:0000256" key="2">
    <source>
        <dbReference type="ARBA" id="ARBA00022490"/>
    </source>
</evidence>
<keyword evidence="3 9" id="KW-0378">Hydrolase</keyword>
<evidence type="ECO:0000256" key="4">
    <source>
        <dbReference type="ARBA" id="ARBA00023080"/>
    </source>
</evidence>
<dbReference type="PANTHER" id="PTHR43213">
    <property type="entry name" value="BIFUNCTIONAL DTTP/UTP PYROPHOSPHATASE/METHYLTRANSFERASE PROTEIN-RELATED"/>
    <property type="match status" value="1"/>
</dbReference>
<keyword evidence="11" id="KW-1185">Reference proteome</keyword>
<comment type="function">
    <text evidence="6 9">Nucleoside triphosphate pyrophosphatase that hydrolyzes 7-methyl-GTP (m(7)GTP). May have a dual role in cell division arrest and in preventing the incorporation of modified nucleotides into cellular nucleic acids.</text>
</comment>
<gene>
    <name evidence="10" type="ORF">FHR99_000783</name>
</gene>
<dbReference type="EC" id="3.6.1.-" evidence="9"/>
<sequence length="195" mass="20810">MPSATTPEIVLASGSSYRAELLHRLGISFARHSPDIDESAKPGEKPQDLALRLAEEKAAAIARQHPKALVIGSDQVASLDGKPLGKPGTAERACEQLAACSGKTVSFYTGLCLTGPDGTDSLVDLYTVTFRTLSTEQIQRYVEKELPLDCAGSFKMEGLGISLFEKTEGNDPNTLIGLPLIELTTLLNKRGVTIP</sequence>
<evidence type="ECO:0000256" key="1">
    <source>
        <dbReference type="ARBA" id="ARBA00004496"/>
    </source>
</evidence>
<evidence type="ECO:0000256" key="5">
    <source>
        <dbReference type="ARBA" id="ARBA00050213"/>
    </source>
</evidence>
<evidence type="ECO:0000256" key="9">
    <source>
        <dbReference type="HAMAP-Rule" id="MF_00528"/>
    </source>
</evidence>
<feature type="site" description="Important for substrate specificity" evidence="9">
    <location>
        <position position="75"/>
    </location>
</feature>
<dbReference type="AlphaFoldDB" id="A0A7W4Z4X6"/>
<proteinExistence type="inferred from homology"/>
<dbReference type="FunFam" id="3.90.950.10:FF:000005">
    <property type="entry name" value="7-methyl-GTP pyrophosphatase"/>
    <property type="match status" value="1"/>
</dbReference>
<keyword evidence="4 9" id="KW-0546">Nucleotide metabolism</keyword>
<evidence type="ECO:0000313" key="10">
    <source>
        <dbReference type="EMBL" id="MBB3046547.1"/>
    </source>
</evidence>
<evidence type="ECO:0000256" key="7">
    <source>
        <dbReference type="ARBA" id="ARBA00060749"/>
    </source>
</evidence>
<evidence type="ECO:0000256" key="3">
    <source>
        <dbReference type="ARBA" id="ARBA00022801"/>
    </source>
</evidence>
<dbReference type="Gene3D" id="3.90.950.10">
    <property type="match status" value="1"/>
</dbReference>
<dbReference type="Pfam" id="PF02545">
    <property type="entry name" value="Maf"/>
    <property type="match status" value="1"/>
</dbReference>
<feature type="active site" description="Proton acceptor" evidence="9">
    <location>
        <position position="74"/>
    </location>
</feature>
<comment type="similarity">
    <text evidence="7 9">Belongs to the Maf family. YceF subfamily.</text>
</comment>
<dbReference type="SUPFAM" id="SSF52972">
    <property type="entry name" value="ITPase-like"/>
    <property type="match status" value="1"/>
</dbReference>
<dbReference type="Proteomes" id="UP000537130">
    <property type="component" value="Unassembled WGS sequence"/>
</dbReference>
<accession>A0A7W4Z4X6</accession>
<dbReference type="RefSeq" id="WP_183409237.1">
    <property type="nucleotide sequence ID" value="NZ_JACHWY010000001.1"/>
</dbReference>
<comment type="caution">
    <text evidence="10">The sequence shown here is derived from an EMBL/GenBank/DDBJ whole genome shotgun (WGS) entry which is preliminary data.</text>
</comment>
<dbReference type="HAMAP" id="MF_00528">
    <property type="entry name" value="Maf"/>
    <property type="match status" value="1"/>
</dbReference>
<comment type="catalytic activity">
    <reaction evidence="5 9">
        <text>N(7)-methyl-GTP + H2O = N(7)-methyl-GMP + diphosphate + H(+)</text>
        <dbReference type="Rhea" id="RHEA:58744"/>
        <dbReference type="ChEBI" id="CHEBI:15377"/>
        <dbReference type="ChEBI" id="CHEBI:15378"/>
        <dbReference type="ChEBI" id="CHEBI:33019"/>
        <dbReference type="ChEBI" id="CHEBI:58285"/>
        <dbReference type="ChEBI" id="CHEBI:87133"/>
    </reaction>
</comment>
<keyword evidence="2 9" id="KW-0963">Cytoplasm</keyword>
<feature type="site" description="Important for substrate specificity" evidence="9">
    <location>
        <position position="17"/>
    </location>
</feature>
<comment type="cofactor">
    <cofactor evidence="9">
        <name>a divalent metal cation</name>
        <dbReference type="ChEBI" id="CHEBI:60240"/>
    </cofactor>
</comment>
<reference evidence="10 11" key="1">
    <citation type="submission" date="2020-08" db="EMBL/GenBank/DDBJ databases">
        <title>Genomic Encyclopedia of Type Strains, Phase III (KMG-III): the genomes of soil and plant-associated and newly described type strains.</title>
        <authorList>
            <person name="Whitman W."/>
        </authorList>
    </citation>
    <scope>NUCLEOTIDE SEQUENCE [LARGE SCALE GENOMIC DNA]</scope>
    <source>
        <strain evidence="10 11">CECT 8654</strain>
    </source>
</reference>
<dbReference type="NCBIfam" id="TIGR00172">
    <property type="entry name" value="maf"/>
    <property type="match status" value="1"/>
</dbReference>
<dbReference type="GO" id="GO:0005737">
    <property type="term" value="C:cytoplasm"/>
    <property type="evidence" value="ECO:0007669"/>
    <property type="project" value="UniProtKB-SubCell"/>
</dbReference>
<organism evidence="10 11">
    <name type="scientific">Litorivivens lipolytica</name>
    <dbReference type="NCBI Taxonomy" id="1524264"/>
    <lineage>
        <taxon>Bacteria</taxon>
        <taxon>Pseudomonadati</taxon>
        <taxon>Pseudomonadota</taxon>
        <taxon>Gammaproteobacteria</taxon>
        <taxon>Litorivivens</taxon>
    </lineage>
</organism>
<dbReference type="PANTHER" id="PTHR43213:SF10">
    <property type="entry name" value="7-METHYL-GTP PYROPHOSPHATASE"/>
    <property type="match status" value="1"/>
</dbReference>
<comment type="caution">
    <text evidence="9">Lacks conserved residue(s) required for the propagation of feature annotation.</text>
</comment>
<dbReference type="CDD" id="cd00555">
    <property type="entry name" value="Maf"/>
    <property type="match status" value="1"/>
</dbReference>
<dbReference type="EMBL" id="JACHWY010000001">
    <property type="protein sequence ID" value="MBB3046547.1"/>
    <property type="molecule type" value="Genomic_DNA"/>
</dbReference>
<dbReference type="GO" id="GO:0009117">
    <property type="term" value="P:nucleotide metabolic process"/>
    <property type="evidence" value="ECO:0007669"/>
    <property type="project" value="UniProtKB-KW"/>
</dbReference>
<comment type="subcellular location">
    <subcellularLocation>
        <location evidence="1 9">Cytoplasm</location>
    </subcellularLocation>
</comment>
<dbReference type="InterPro" id="IPR003697">
    <property type="entry name" value="Maf-like"/>
</dbReference>
<evidence type="ECO:0000256" key="6">
    <source>
        <dbReference type="ARBA" id="ARBA00053369"/>
    </source>
</evidence>
<protein>
    <recommendedName>
        <fullName evidence="8 9">7-methyl-GTP pyrophosphatase</fullName>
        <shortName evidence="9">m(7)GTP pyrophosphatase</shortName>
        <ecNumber evidence="9">3.6.1.-</ecNumber>
    </recommendedName>
</protein>
<feature type="site" description="Important for substrate specificity" evidence="9">
    <location>
        <position position="157"/>
    </location>
</feature>